<feature type="domain" description="Rhodanese" evidence="4">
    <location>
        <begin position="319"/>
        <end position="435"/>
    </location>
</feature>
<dbReference type="Pfam" id="PF00497">
    <property type="entry name" value="SBP_bac_3"/>
    <property type="match status" value="1"/>
</dbReference>
<dbReference type="KEGG" id="ahu:A6A40_28820"/>
<dbReference type="Gene3D" id="3.40.250.10">
    <property type="entry name" value="Rhodanese-like domain"/>
    <property type="match status" value="1"/>
</dbReference>
<dbReference type="PANTHER" id="PTHR35936">
    <property type="entry name" value="MEMBRANE-BOUND LYTIC MUREIN TRANSGLYCOSYLASE F"/>
    <property type="match status" value="1"/>
</dbReference>
<feature type="signal peptide" evidence="3">
    <location>
        <begin position="1"/>
        <end position="27"/>
    </location>
</feature>
<protein>
    <recommendedName>
        <fullName evidence="4">Rhodanese domain-containing protein</fullName>
    </recommendedName>
</protein>
<dbReference type="InterPro" id="IPR022376">
    <property type="entry name" value="PQQ_CXXCW"/>
</dbReference>
<keyword evidence="6" id="KW-1185">Reference proteome</keyword>
<organism evidence="5 6">
    <name type="scientific">Azospirillum humicireducens</name>
    <dbReference type="NCBI Taxonomy" id="1226968"/>
    <lineage>
        <taxon>Bacteria</taxon>
        <taxon>Pseudomonadati</taxon>
        <taxon>Pseudomonadota</taxon>
        <taxon>Alphaproteobacteria</taxon>
        <taxon>Rhodospirillales</taxon>
        <taxon>Azospirillaceae</taxon>
        <taxon>Azospirillum</taxon>
    </lineage>
</organism>
<dbReference type="AlphaFoldDB" id="A0A2R4VX00"/>
<dbReference type="SUPFAM" id="SSF52821">
    <property type="entry name" value="Rhodanese/Cell cycle control phosphatase"/>
    <property type="match status" value="1"/>
</dbReference>
<gene>
    <name evidence="5" type="ORF">A6A40_28820</name>
</gene>
<reference evidence="5 6" key="1">
    <citation type="submission" date="2018-04" db="EMBL/GenBank/DDBJ databases">
        <title>Complete genome sequence of the nitrogen-fixing bacterium Azospirillum humicireducens type strain SgZ-5.</title>
        <authorList>
            <person name="Yu Z."/>
        </authorList>
    </citation>
    <scope>NUCLEOTIDE SEQUENCE [LARGE SCALE GENOMIC DNA]</scope>
    <source>
        <strain evidence="5 6">SgZ-5</strain>
        <plasmid evidence="5 6">pYZ6</plasmid>
    </source>
</reference>
<evidence type="ECO:0000313" key="6">
    <source>
        <dbReference type="Proteomes" id="UP000077405"/>
    </source>
</evidence>
<evidence type="ECO:0000313" key="5">
    <source>
        <dbReference type="EMBL" id="AWB08996.1"/>
    </source>
</evidence>
<sequence length="452" mass="49341">MIRPPVLSLMLAAVLCAAVPAGRPAFAAEGMPMEMLRVCADANLLPFSNDRQEGFENRIAKLIADELKIPLTFTWWPQTIGFVRNTLRTRQCDLVMGTAVGEELMQNTNPYYRSTYALIYRKDSGITAQTLADPSLQGARIGVVARTPPSAVMLRHGLTNLEPYQLDTDTRTHHPAQQAVEDVAAARTDAAIVWGPIAGFFAARQSVPLAVVPLRDEPGASPFQYMISMGIRPDEPDWRHWLNDFIVRRQGDIDRILAEYHVPLANADGSIRADAHGGAAADTAVPEPDGYRMADYRSPTPPTLRGAETVGPEDVARLAQAGAVLVDVLPTPPRPGGLAPGSRWVPPPHRSLPGARWLPNVGYGALSADQETYFRNSLEALTAGDRKRPLVVFCQPDCWMSWNAAKRAVALGYQSVKWYPAGADGWVAAGRDLVTVEPEPGFEKRPEPKMAN</sequence>
<evidence type="ECO:0000256" key="1">
    <source>
        <dbReference type="ARBA" id="ARBA00022729"/>
    </source>
</evidence>
<dbReference type="InterPro" id="IPR022448">
    <property type="entry name" value="Quinoprotein_dehydrogenase"/>
</dbReference>
<dbReference type="InterPro" id="IPR001763">
    <property type="entry name" value="Rhodanese-like_dom"/>
</dbReference>
<evidence type="ECO:0000256" key="2">
    <source>
        <dbReference type="SAM" id="MobiDB-lite"/>
    </source>
</evidence>
<proteinExistence type="predicted"/>
<dbReference type="PANTHER" id="PTHR35936:SF17">
    <property type="entry name" value="ARGININE-BINDING EXTRACELLULAR PROTEIN ARTP"/>
    <property type="match status" value="1"/>
</dbReference>
<accession>A0A2R4VX00</accession>
<feature type="region of interest" description="Disordered" evidence="2">
    <location>
        <begin position="278"/>
        <end position="308"/>
    </location>
</feature>
<dbReference type="InterPro" id="IPR001638">
    <property type="entry name" value="Solute-binding_3/MltF_N"/>
</dbReference>
<dbReference type="OrthoDB" id="176845at2"/>
<dbReference type="Gene3D" id="3.40.190.10">
    <property type="entry name" value="Periplasmic binding protein-like II"/>
    <property type="match status" value="2"/>
</dbReference>
<evidence type="ECO:0000259" key="4">
    <source>
        <dbReference type="PROSITE" id="PS50206"/>
    </source>
</evidence>
<dbReference type="Proteomes" id="UP000077405">
    <property type="component" value="Plasmid pYZ6"/>
</dbReference>
<dbReference type="NCBIfam" id="TIGR03865">
    <property type="entry name" value="PQQ_CXXCW"/>
    <property type="match status" value="1"/>
</dbReference>
<dbReference type="RefSeq" id="WP_108549240.1">
    <property type="nucleotide sequence ID" value="NZ_CP028907.1"/>
</dbReference>
<evidence type="ECO:0000256" key="3">
    <source>
        <dbReference type="SAM" id="SignalP"/>
    </source>
</evidence>
<dbReference type="PROSITE" id="PS50206">
    <property type="entry name" value="RHODANESE_3"/>
    <property type="match status" value="1"/>
</dbReference>
<dbReference type="SMART" id="SM00062">
    <property type="entry name" value="PBPb"/>
    <property type="match status" value="1"/>
</dbReference>
<dbReference type="CDD" id="cd00158">
    <property type="entry name" value="RHOD"/>
    <property type="match status" value="1"/>
</dbReference>
<dbReference type="InterPro" id="IPR036873">
    <property type="entry name" value="Rhodanese-like_dom_sf"/>
</dbReference>
<keyword evidence="5" id="KW-0614">Plasmid</keyword>
<keyword evidence="1 3" id="KW-0732">Signal</keyword>
<name>A0A2R4VX00_9PROT</name>
<dbReference type="NCBIfam" id="TIGR03871">
    <property type="entry name" value="ABC_peri_MoxJ_2"/>
    <property type="match status" value="1"/>
</dbReference>
<geneLocation type="plasmid" evidence="5 6">
    <name>pYZ6</name>
</geneLocation>
<feature type="chain" id="PRO_5015337924" description="Rhodanese domain-containing protein" evidence="3">
    <location>
        <begin position="28"/>
        <end position="452"/>
    </location>
</feature>
<dbReference type="SUPFAM" id="SSF53850">
    <property type="entry name" value="Periplasmic binding protein-like II"/>
    <property type="match status" value="1"/>
</dbReference>
<dbReference type="EMBL" id="CP028907">
    <property type="protein sequence ID" value="AWB08996.1"/>
    <property type="molecule type" value="Genomic_DNA"/>
</dbReference>